<evidence type="ECO:0000256" key="4">
    <source>
        <dbReference type="ARBA" id="ARBA00022490"/>
    </source>
</evidence>
<evidence type="ECO:0000256" key="8">
    <source>
        <dbReference type="HAMAP-Rule" id="MF_00218"/>
    </source>
</evidence>
<dbReference type="PANTHER" id="PTHR21091:SF169">
    <property type="entry name" value="UROPORPHYRINOGEN DECARBOXYLASE"/>
    <property type="match status" value="1"/>
</dbReference>
<comment type="pathway">
    <text evidence="1 8 9">Porphyrin-containing compound metabolism; protoporphyrin-IX biosynthesis; coproporphyrinogen-III from 5-aminolevulinate: step 4/4.</text>
</comment>
<protein>
    <recommendedName>
        <fullName evidence="3 8">Uroporphyrinogen decarboxylase</fullName>
        <shortName evidence="8">UPD</shortName>
        <shortName evidence="8">URO-D</shortName>
        <ecNumber evidence="3 8">4.1.1.37</ecNumber>
    </recommendedName>
</protein>
<feature type="binding site" evidence="8">
    <location>
        <position position="320"/>
    </location>
    <ligand>
        <name>substrate</name>
    </ligand>
</feature>
<dbReference type="GO" id="GO:0005829">
    <property type="term" value="C:cytosol"/>
    <property type="evidence" value="ECO:0007669"/>
    <property type="project" value="TreeGrafter"/>
</dbReference>
<comment type="similarity">
    <text evidence="2 8 10">Belongs to the uroporphyrinogen decarboxylase family.</text>
</comment>
<dbReference type="Gene3D" id="3.20.20.210">
    <property type="match status" value="1"/>
</dbReference>
<organism evidence="14 15">
    <name type="scientific">Mammaliicoccus sciuri</name>
    <name type="common">Staphylococcus sciuri</name>
    <dbReference type="NCBI Taxonomy" id="1296"/>
    <lineage>
        <taxon>Bacteria</taxon>
        <taxon>Bacillati</taxon>
        <taxon>Bacillota</taxon>
        <taxon>Bacilli</taxon>
        <taxon>Bacillales</taxon>
        <taxon>Staphylococcaceae</taxon>
        <taxon>Mammaliicoccus</taxon>
    </lineage>
</organism>
<dbReference type="Proteomes" id="UP000274792">
    <property type="component" value="Unassembled WGS sequence"/>
</dbReference>
<keyword evidence="5 8" id="KW-0210">Decarboxylase</keyword>
<keyword evidence="4 8" id="KW-0963">Cytoplasm</keyword>
<feature type="binding site" evidence="8">
    <location>
        <position position="207"/>
    </location>
    <ligand>
        <name>substrate</name>
    </ligand>
</feature>
<sequence length="350" mass="39816">MSVPFNDTILKAAKGEKTTHTPVWFMRQAGRSQPEYRKIKEKYSLFEITHQPELCAYVTKLPVDQYNTDAAILYKDIMTPLTGIGVDVEIKSGIGPVIHNPIKDISDINRLGQINPEEDVKYVLDTIKLLTEEQLNVPLIGFTGAPFTLASYMIEGGPSKNYNKTKAFMYKQPEAWFKLMDTLADMAIRYTHAQIDAGCKMIQVFDSWVGALNAEDYHYFIRPSMNKIFAAIKEKNVPVTTFGVGASHLIEEWNQLPVDVIGLDWRLQIKEAREKGITKTLQGNLDPAILLAPWEVIEQRLVQILDQGLVDHNYIFNLGHGVFPEVQPDTLRRVAQFVHDYSAKYKSQQR</sequence>
<evidence type="ECO:0000313" key="13">
    <source>
        <dbReference type="EMBL" id="QRN92235.1"/>
    </source>
</evidence>
<evidence type="ECO:0000256" key="7">
    <source>
        <dbReference type="ARBA" id="ARBA00023244"/>
    </source>
</evidence>
<dbReference type="InterPro" id="IPR038071">
    <property type="entry name" value="UROD/MetE-like_sf"/>
</dbReference>
<dbReference type="EC" id="4.1.1.37" evidence="3 8"/>
<feature type="site" description="Transition state stabilizer" evidence="8">
    <location>
        <position position="76"/>
    </location>
</feature>
<evidence type="ECO:0000259" key="12">
    <source>
        <dbReference type="PROSITE" id="PS00907"/>
    </source>
</evidence>
<dbReference type="NCBIfam" id="TIGR01464">
    <property type="entry name" value="hemE"/>
    <property type="match status" value="1"/>
</dbReference>
<dbReference type="PROSITE" id="PS00907">
    <property type="entry name" value="UROD_2"/>
    <property type="match status" value="1"/>
</dbReference>
<dbReference type="EMBL" id="CP069389">
    <property type="protein sequence ID" value="QRN92235.1"/>
    <property type="molecule type" value="Genomic_DNA"/>
</dbReference>
<evidence type="ECO:0000256" key="1">
    <source>
        <dbReference type="ARBA" id="ARBA00004804"/>
    </source>
</evidence>
<dbReference type="EMBL" id="RXWV01000096">
    <property type="protein sequence ID" value="RTX70448.1"/>
    <property type="molecule type" value="Genomic_DNA"/>
</dbReference>
<gene>
    <name evidence="8 14" type="primary">hemE</name>
    <name evidence="14" type="ORF">CD117_14120</name>
    <name evidence="13" type="ORF">JRU67_05475</name>
</gene>
<dbReference type="AlphaFoldDB" id="A0A7T4PT31"/>
<evidence type="ECO:0000256" key="10">
    <source>
        <dbReference type="RuleBase" id="RU004169"/>
    </source>
</evidence>
<feature type="binding site" evidence="8">
    <location>
        <begin position="27"/>
        <end position="31"/>
    </location>
    <ligand>
        <name>substrate</name>
    </ligand>
</feature>
<evidence type="ECO:0000256" key="3">
    <source>
        <dbReference type="ARBA" id="ARBA00012288"/>
    </source>
</evidence>
<evidence type="ECO:0000313" key="15">
    <source>
        <dbReference type="Proteomes" id="UP000274792"/>
    </source>
</evidence>
<comment type="subcellular location">
    <subcellularLocation>
        <location evidence="8">Cytoplasm</location>
    </subcellularLocation>
</comment>
<evidence type="ECO:0000259" key="11">
    <source>
        <dbReference type="PROSITE" id="PS00906"/>
    </source>
</evidence>
<reference evidence="13" key="2">
    <citation type="submission" date="2021-02" db="EMBL/GenBank/DDBJ databases">
        <title>cfr and optrA-positive Staphylococcus spp.</title>
        <authorList>
            <person name="Chen L."/>
        </authorList>
    </citation>
    <scope>NUCLEOTIDE SEQUENCE</scope>
    <source>
        <strain evidence="13">GDQ20D70P</strain>
    </source>
</reference>
<accession>A0A7T4PT31</accession>
<feature type="binding site" evidence="8">
    <location>
        <position position="46"/>
    </location>
    <ligand>
        <name>substrate</name>
    </ligand>
</feature>
<feature type="binding site" evidence="8">
    <location>
        <position position="76"/>
    </location>
    <ligand>
        <name>substrate</name>
    </ligand>
</feature>
<dbReference type="PROSITE" id="PS00906">
    <property type="entry name" value="UROD_1"/>
    <property type="match status" value="1"/>
</dbReference>
<dbReference type="FunFam" id="3.20.20.210:FF:000005">
    <property type="entry name" value="Uroporphyrinogen decarboxylase"/>
    <property type="match status" value="1"/>
</dbReference>
<dbReference type="PANTHER" id="PTHR21091">
    <property type="entry name" value="METHYLTETRAHYDROFOLATE:HOMOCYSTEINE METHYLTRANSFERASE RELATED"/>
    <property type="match status" value="1"/>
</dbReference>
<evidence type="ECO:0000256" key="9">
    <source>
        <dbReference type="RuleBase" id="RU000554"/>
    </source>
</evidence>
<dbReference type="HAMAP" id="MF_00218">
    <property type="entry name" value="URO_D"/>
    <property type="match status" value="1"/>
</dbReference>
<feature type="domain" description="Uroporphyrinogen decarboxylase (URO-D)" evidence="11">
    <location>
        <begin position="22"/>
        <end position="31"/>
    </location>
</feature>
<dbReference type="InterPro" id="IPR006361">
    <property type="entry name" value="Uroporphyrinogen_deCO2ase_HemE"/>
</dbReference>
<evidence type="ECO:0000313" key="14">
    <source>
        <dbReference type="EMBL" id="RTX70448.1"/>
    </source>
</evidence>
<dbReference type="SUPFAM" id="SSF51726">
    <property type="entry name" value="UROD/MetE-like"/>
    <property type="match status" value="1"/>
</dbReference>
<dbReference type="GO" id="GO:0006782">
    <property type="term" value="P:protoporphyrinogen IX biosynthetic process"/>
    <property type="evidence" value="ECO:0007669"/>
    <property type="project" value="UniProtKB-UniRule"/>
</dbReference>
<dbReference type="GO" id="GO:0004853">
    <property type="term" value="F:uroporphyrinogen decarboxylase activity"/>
    <property type="evidence" value="ECO:0007669"/>
    <property type="project" value="UniProtKB-UniRule"/>
</dbReference>
<dbReference type="CDD" id="cd00717">
    <property type="entry name" value="URO-D"/>
    <property type="match status" value="1"/>
</dbReference>
<comment type="function">
    <text evidence="8">Catalyzes the decarboxylation of four acetate groups of uroporphyrinogen-III to yield coproporphyrinogen-III.</text>
</comment>
<dbReference type="InterPro" id="IPR000257">
    <property type="entry name" value="Uroporphyrinogen_deCOase"/>
</dbReference>
<dbReference type="Proteomes" id="UP000640299">
    <property type="component" value="Chromosome"/>
</dbReference>
<comment type="catalytic activity">
    <reaction evidence="8 9">
        <text>uroporphyrinogen III + 4 H(+) = coproporphyrinogen III + 4 CO2</text>
        <dbReference type="Rhea" id="RHEA:19865"/>
        <dbReference type="ChEBI" id="CHEBI:15378"/>
        <dbReference type="ChEBI" id="CHEBI:16526"/>
        <dbReference type="ChEBI" id="CHEBI:57308"/>
        <dbReference type="ChEBI" id="CHEBI:57309"/>
        <dbReference type="EC" id="4.1.1.37"/>
    </reaction>
</comment>
<reference evidence="14 15" key="1">
    <citation type="submission" date="2018-10" db="EMBL/GenBank/DDBJ databases">
        <title>A collection Staphylococci species genome sequencing.</title>
        <authorList>
            <person name="Cole K."/>
        </authorList>
    </citation>
    <scope>NUCLEOTIDE SEQUENCE [LARGE SCALE GENOMIC DNA]</scope>
    <source>
        <strain evidence="14">CCUG 37923</strain>
        <strain evidence="15">NCTC 12218</strain>
    </source>
</reference>
<name>A0A7T4PT31_MAMSC</name>
<dbReference type="RefSeq" id="WP_025904823.1">
    <property type="nucleotide sequence ID" value="NZ_CP065795.1"/>
</dbReference>
<comment type="subunit">
    <text evidence="8">Homodimer.</text>
</comment>
<evidence type="ECO:0000256" key="6">
    <source>
        <dbReference type="ARBA" id="ARBA00023239"/>
    </source>
</evidence>
<feature type="domain" description="Uroporphyrinogen decarboxylase (URO-D)" evidence="12">
    <location>
        <begin position="140"/>
        <end position="156"/>
    </location>
</feature>
<evidence type="ECO:0000256" key="5">
    <source>
        <dbReference type="ARBA" id="ARBA00022793"/>
    </source>
</evidence>
<feature type="binding site" evidence="8">
    <location>
        <position position="152"/>
    </location>
    <ligand>
        <name>substrate</name>
    </ligand>
</feature>
<keyword evidence="6 8" id="KW-0456">Lyase</keyword>
<dbReference type="Pfam" id="PF01208">
    <property type="entry name" value="URO-D"/>
    <property type="match status" value="1"/>
</dbReference>
<keyword evidence="7 8" id="KW-0627">Porphyrin biosynthesis</keyword>
<proteinExistence type="inferred from homology"/>
<evidence type="ECO:0000256" key="2">
    <source>
        <dbReference type="ARBA" id="ARBA00009935"/>
    </source>
</evidence>